<feature type="transmembrane region" description="Helical" evidence="23">
    <location>
        <begin position="1567"/>
        <end position="1590"/>
    </location>
</feature>
<name>A0AAN7EUL9_QUERU</name>
<dbReference type="InterPro" id="IPR032675">
    <property type="entry name" value="LRR_dom_sf"/>
</dbReference>
<keyword evidence="6" id="KW-0723">Serine/threonine-protein kinase</keyword>
<dbReference type="FunFam" id="3.80.10.10:FF:000095">
    <property type="entry name" value="LRR receptor-like serine/threonine-protein kinase GSO1"/>
    <property type="match status" value="2"/>
</dbReference>
<dbReference type="Pfam" id="PF13855">
    <property type="entry name" value="LRR_8"/>
    <property type="match status" value="3"/>
</dbReference>
<dbReference type="InterPro" id="IPR003591">
    <property type="entry name" value="Leu-rich_rpt_typical-subtyp"/>
</dbReference>
<evidence type="ECO:0000256" key="15">
    <source>
        <dbReference type="ARBA" id="ARBA00022840"/>
    </source>
</evidence>
<evidence type="ECO:0000256" key="22">
    <source>
        <dbReference type="PROSITE-ProRule" id="PRU10141"/>
    </source>
</evidence>
<evidence type="ECO:0000256" key="14">
    <source>
        <dbReference type="ARBA" id="ARBA00022777"/>
    </source>
</evidence>
<dbReference type="FunFam" id="3.30.200.20:FF:000432">
    <property type="entry name" value="LRR receptor-like serine/threonine-protein kinase EFR"/>
    <property type="match status" value="2"/>
</dbReference>
<feature type="domain" description="Protein kinase" evidence="25">
    <location>
        <begin position="1622"/>
        <end position="1951"/>
    </location>
</feature>
<evidence type="ECO:0000313" key="26">
    <source>
        <dbReference type="EMBL" id="KAK4579220.1"/>
    </source>
</evidence>
<comment type="subcellular location">
    <subcellularLocation>
        <location evidence="1">Cell membrane</location>
        <topology evidence="1">Single-pass membrane protein</topology>
    </subcellularLocation>
    <subcellularLocation>
        <location evidence="2">Membrane</location>
        <topology evidence="2">Single-pass type I membrane protein</topology>
    </subcellularLocation>
</comment>
<dbReference type="PROSITE" id="PS50011">
    <property type="entry name" value="PROTEIN_KINASE_DOM"/>
    <property type="match status" value="2"/>
</dbReference>
<keyword evidence="7" id="KW-0597">Phosphoprotein</keyword>
<evidence type="ECO:0000256" key="21">
    <source>
        <dbReference type="ARBA" id="ARBA00048679"/>
    </source>
</evidence>
<feature type="chain" id="PRO_5043033879" description="non-specific serine/threonine protein kinase" evidence="24">
    <location>
        <begin position="30"/>
        <end position="1965"/>
    </location>
</feature>
<evidence type="ECO:0000256" key="8">
    <source>
        <dbReference type="ARBA" id="ARBA00022614"/>
    </source>
</evidence>
<evidence type="ECO:0000256" key="17">
    <source>
        <dbReference type="ARBA" id="ARBA00023136"/>
    </source>
</evidence>
<dbReference type="InterPro" id="IPR001611">
    <property type="entry name" value="Leu-rich_rpt"/>
</dbReference>
<dbReference type="PROSITE" id="PS00107">
    <property type="entry name" value="PROTEIN_KINASE_ATP"/>
    <property type="match status" value="2"/>
</dbReference>
<dbReference type="FunFam" id="3.80.10.10:FF:000288">
    <property type="entry name" value="LRR receptor-like serine/threonine-protein kinase EFR"/>
    <property type="match status" value="2"/>
</dbReference>
<dbReference type="PANTHER" id="PTHR27008:SF592">
    <property type="entry name" value="LEUCINE-RICH REPEAT RECEPTOR-LIKE PROTEIN KINASE FAMILY PROTEIN-RELATED"/>
    <property type="match status" value="1"/>
</dbReference>
<keyword evidence="11 24" id="KW-0732">Signal</keyword>
<feature type="binding site" evidence="22">
    <location>
        <position position="743"/>
    </location>
    <ligand>
        <name>ATP</name>
        <dbReference type="ChEBI" id="CHEBI:30616"/>
    </ligand>
</feature>
<dbReference type="EMBL" id="JAXUIC010000008">
    <property type="protein sequence ID" value="KAK4579220.1"/>
    <property type="molecule type" value="Genomic_DNA"/>
</dbReference>
<gene>
    <name evidence="26" type="ORF">RGQ29_029051</name>
</gene>
<keyword evidence="14" id="KW-0418">Kinase</keyword>
<comment type="similarity">
    <text evidence="3">Belongs to the protein kinase superfamily. Ser/Thr protein kinase family.</text>
</comment>
<keyword evidence="8" id="KW-0433">Leucine-rich repeat</keyword>
<keyword evidence="27" id="KW-1185">Reference proteome</keyword>
<dbReference type="PROSITE" id="PS00108">
    <property type="entry name" value="PROTEIN_KINASE_ST"/>
    <property type="match status" value="2"/>
</dbReference>
<dbReference type="GO" id="GO:0004674">
    <property type="term" value="F:protein serine/threonine kinase activity"/>
    <property type="evidence" value="ECO:0007669"/>
    <property type="project" value="UniProtKB-KW"/>
</dbReference>
<evidence type="ECO:0000313" key="27">
    <source>
        <dbReference type="Proteomes" id="UP001324115"/>
    </source>
</evidence>
<evidence type="ECO:0000256" key="3">
    <source>
        <dbReference type="ARBA" id="ARBA00008684"/>
    </source>
</evidence>
<evidence type="ECO:0000256" key="1">
    <source>
        <dbReference type="ARBA" id="ARBA00004162"/>
    </source>
</evidence>
<feature type="signal peptide" evidence="24">
    <location>
        <begin position="1"/>
        <end position="29"/>
    </location>
</feature>
<dbReference type="Gene3D" id="1.10.510.10">
    <property type="entry name" value="Transferase(Phosphotransferase) domain 1"/>
    <property type="match status" value="2"/>
</dbReference>
<evidence type="ECO:0000256" key="7">
    <source>
        <dbReference type="ARBA" id="ARBA00022553"/>
    </source>
</evidence>
<keyword evidence="10 23" id="KW-0812">Transmembrane</keyword>
<dbReference type="InterPro" id="IPR000719">
    <property type="entry name" value="Prot_kinase_dom"/>
</dbReference>
<dbReference type="Gene3D" id="3.30.200.20">
    <property type="entry name" value="Phosphorylase Kinase, domain 1"/>
    <property type="match status" value="2"/>
</dbReference>
<proteinExistence type="inferred from homology"/>
<evidence type="ECO:0000256" key="24">
    <source>
        <dbReference type="SAM" id="SignalP"/>
    </source>
</evidence>
<evidence type="ECO:0000256" key="2">
    <source>
        <dbReference type="ARBA" id="ARBA00004479"/>
    </source>
</evidence>
<keyword evidence="13 22" id="KW-0547">Nucleotide-binding</keyword>
<comment type="catalytic activity">
    <reaction evidence="21">
        <text>L-seryl-[protein] + ATP = O-phospho-L-seryl-[protein] + ADP + H(+)</text>
        <dbReference type="Rhea" id="RHEA:17989"/>
        <dbReference type="Rhea" id="RHEA-COMP:9863"/>
        <dbReference type="Rhea" id="RHEA-COMP:11604"/>
        <dbReference type="ChEBI" id="CHEBI:15378"/>
        <dbReference type="ChEBI" id="CHEBI:29999"/>
        <dbReference type="ChEBI" id="CHEBI:30616"/>
        <dbReference type="ChEBI" id="CHEBI:83421"/>
        <dbReference type="ChEBI" id="CHEBI:456216"/>
        <dbReference type="EC" id="2.7.11.1"/>
    </reaction>
</comment>
<dbReference type="GO" id="GO:0005886">
    <property type="term" value="C:plasma membrane"/>
    <property type="evidence" value="ECO:0007669"/>
    <property type="project" value="UniProtKB-SubCell"/>
</dbReference>
<feature type="domain" description="Protein kinase" evidence="25">
    <location>
        <begin position="714"/>
        <end position="1031"/>
    </location>
</feature>
<reference evidence="26 27" key="1">
    <citation type="journal article" date="2023" name="G3 (Bethesda)">
        <title>A haplotype-resolved chromosome-scale genome for Quercus rubra L. provides insights into the genetics of adaptive traits for red oak species.</title>
        <authorList>
            <person name="Kapoor B."/>
            <person name="Jenkins J."/>
            <person name="Schmutz J."/>
            <person name="Zhebentyayeva T."/>
            <person name="Kuelheim C."/>
            <person name="Coggeshall M."/>
            <person name="Heim C."/>
            <person name="Lasky J.R."/>
            <person name="Leites L."/>
            <person name="Islam-Faridi N."/>
            <person name="Romero-Severson J."/>
            <person name="DeLeo V.L."/>
            <person name="Lucas S.M."/>
            <person name="Lazic D."/>
            <person name="Gailing O."/>
            <person name="Carlson J."/>
            <person name="Staton M."/>
        </authorList>
    </citation>
    <scope>NUCLEOTIDE SEQUENCE [LARGE SCALE GENOMIC DNA]</scope>
    <source>
        <strain evidence="26">Pseudo-F2</strain>
    </source>
</reference>
<evidence type="ECO:0000256" key="5">
    <source>
        <dbReference type="ARBA" id="ARBA00022475"/>
    </source>
</evidence>
<keyword evidence="5" id="KW-1003">Cell membrane</keyword>
<evidence type="ECO:0000256" key="23">
    <source>
        <dbReference type="SAM" id="Phobius"/>
    </source>
</evidence>
<keyword evidence="15 22" id="KW-0067">ATP-binding</keyword>
<dbReference type="Gene3D" id="3.80.10.10">
    <property type="entry name" value="Ribonuclease Inhibitor"/>
    <property type="match status" value="6"/>
</dbReference>
<evidence type="ECO:0000256" key="9">
    <source>
        <dbReference type="ARBA" id="ARBA00022679"/>
    </source>
</evidence>
<dbReference type="InterPro" id="IPR017441">
    <property type="entry name" value="Protein_kinase_ATP_BS"/>
</dbReference>
<dbReference type="Pfam" id="PF08263">
    <property type="entry name" value="LRRNT_2"/>
    <property type="match status" value="2"/>
</dbReference>
<evidence type="ECO:0000256" key="13">
    <source>
        <dbReference type="ARBA" id="ARBA00022741"/>
    </source>
</evidence>
<dbReference type="Proteomes" id="UP001324115">
    <property type="component" value="Unassembled WGS sequence"/>
</dbReference>
<keyword evidence="18" id="KW-0675">Receptor</keyword>
<dbReference type="InterPro" id="IPR008271">
    <property type="entry name" value="Ser/Thr_kinase_AS"/>
</dbReference>
<dbReference type="InterPro" id="IPR013210">
    <property type="entry name" value="LRR_N_plant-typ"/>
</dbReference>
<dbReference type="EC" id="2.7.11.1" evidence="4"/>
<evidence type="ECO:0000256" key="4">
    <source>
        <dbReference type="ARBA" id="ARBA00012513"/>
    </source>
</evidence>
<feature type="transmembrane region" description="Helical" evidence="23">
    <location>
        <begin position="915"/>
        <end position="936"/>
    </location>
</feature>
<dbReference type="Pfam" id="PF00069">
    <property type="entry name" value="Pkinase"/>
    <property type="match status" value="1"/>
</dbReference>
<dbReference type="SMART" id="SM00369">
    <property type="entry name" value="LRR_TYP"/>
    <property type="match status" value="14"/>
</dbReference>
<evidence type="ECO:0000256" key="19">
    <source>
        <dbReference type="ARBA" id="ARBA00023180"/>
    </source>
</evidence>
<accession>A0AAN7EUL9</accession>
<evidence type="ECO:0000256" key="18">
    <source>
        <dbReference type="ARBA" id="ARBA00023170"/>
    </source>
</evidence>
<keyword evidence="19" id="KW-0325">Glycoprotein</keyword>
<protein>
    <recommendedName>
        <fullName evidence="4">non-specific serine/threonine protein kinase</fullName>
        <ecNumber evidence="4">2.7.11.1</ecNumber>
    </recommendedName>
</protein>
<evidence type="ECO:0000256" key="11">
    <source>
        <dbReference type="ARBA" id="ARBA00022729"/>
    </source>
</evidence>
<sequence length="1965" mass="215151">MTLHQTKICAFCSIYLRVILLFSASSLLCLQPVAITATAPTNETDRLALLKFKELIPHDPYNILSSWNGSMHFCNWHGITCGRRHQRVTGLDLQGYNLGGSISPAIGNLTFLRFINLQNNSFYGKIPQEFGHLFRLQQLRLNNNTLGGEIPSNLSICSNLRLIVLEVNKLTGKIPEELGSLMRLQGLVISKNNLAGGIPPSLGNLSSLKYFYVGVNNLVGNIPDTIGQLKGLVWFSIWGNKLSGTIPSSLYNVSSLQMISVASNQLNGTLPANIGLTLPNLQELLFGVNMFYGPVPTSLCNATQLQMIDLSDNNFLGSVPTNLGNLLDLSWLNLEHNHLGKSLHFLTSLTNCSKLQMLDIDTNYFASVLPSSISNLSTQLTKLYIGYNGISGTIPASLENLVNLISLGLDYNDFTGIVPTIFGKFQKMQALFLSGNRLSGEIPTIIGNLTQLFKLELDGNRFEGTIPLTIVNCQNLQYLNLSQNNLGGSIPKQLIGPSSPTLISLDLSHNSFTGKLPFEVGDLKHINYLDFSNNNLSGEIPISIGDCLMLEFLDLHGNSFEGAIPSSMASLKGLQHLDVSQNNLSRSIPKGLEKLRYLENLNLSSNNFEGEVPIEGVFKNTSATSLIGNTKLCGGIPKLQLPKCPVEVMKPRNSFGYKLAIVIISIVLFLFLFTSILVVYWMKKSKKKSPSMFSTMDLLPSVSYQDLYHATCGFSPDNLIGSGSFGSVYKGTLVQEEKLAAIKVLNLQHKGAFKSFMAECNALRIIRHRNLVKILTCCSSTDYSGNQFKALVFEFMANGSVDIWLHPELDNENQSRNLSLLQRINVALDVASAIDYLHNHSVQPIIHCDLKPSNVLLDKDMVARVSDFGLAKLLSTVDDSPEKQTSTIGIKGTIGYAAPESKSGNKTSRKTQGKVSSAFCSIYLRVILLFSASSLLCLQPVAITATAPTNETDRLALLKFKELIPHDPYNILSSWNGSMHFCNWHGITCARRHQRVTGLDLQGYNLGGSISPSIGNLTFLRFIMLQNNSFYGKIPQEFGHLFRLQRLHLNNNTLGGEIPSNLSICSNLRLIRLHVNKLTGKIPEELGSLMRLQDLTISANNLAGGIPPSLGNLSSLKYFYVAANNLVGNIPDTIGQLKGLLRFSIGGNKLSGTIPSSLYNVSSLQIFSVASNQLNGTLPANIGLTLPNLQKLLLGVNMFYGPVPPSLCNATQLQMIDLGENNFLGSVPTNLGNLLDLFWLNLGRNHLGKSLHFLTSLTNCSKLNVLVIEINNFASVLPTSISNLSTQLTVLYIGGNGISGTIPASLENLVNLISLGVNYNDFTGIVPTNFGKFQKMQLLVLSGNRLSGEIPTIIGNLTRLFELHLDENRFEGTIPPTIVNCQNLQHLDISQNNLGGSIPKQLIGPSSPALIYLDLSHNLFTSKLPFEVGDLKHISALDFSNNNLSGEIPISIGDCLMLEFLDLHGNSFEGAIPSSMASLKGLQVLDVSQNNLSGSIPKGLEKLRYLENLNLSFNNFEGEVPIEGVFKNTSEISLAGNTRFCGGIPKLQLPKCPVEVMKPRNSFGYKLAIVIISIVLFLFLFSSILVIYWMKKSKKKSPSMFSTMDLLPSVSYQDLYHATCGFSPDNLIGSGSFGSVYKGTLVQEEKLAAIKVLNLQHKGAFKSFMAECNALRIIRHRNLVKILTCCSSTDYSGNQFKALVFEFMANGSVDIWLHPELDNENQSRNLGLLQRINVALDVASAIDYLHNYSVQPIIHCDLKPSNVLLDKDMVAHVSDFGLAKLLSTIDDSSEKQTSTIGIKGTIGYVAPEYGMGDKASIEGDVYSYGILLLEMFIGKRPTDEMFKDGLNLHNFAKMGLPERVVQIVDPILLPREVDVVPTAIVAAREDNNDNEIQVDEGAQGIANLCQMDANVHKCLVSILEIGLACSIESPKERMKMKEVTSELHMIKKAFLGSGIFPGGLGRIQV</sequence>
<dbReference type="SUPFAM" id="SSF52058">
    <property type="entry name" value="L domain-like"/>
    <property type="match status" value="2"/>
</dbReference>
<keyword evidence="12" id="KW-0677">Repeat</keyword>
<keyword evidence="17 23" id="KW-0472">Membrane</keyword>
<dbReference type="PANTHER" id="PTHR27008">
    <property type="entry name" value="OS04G0122200 PROTEIN"/>
    <property type="match status" value="1"/>
</dbReference>
<evidence type="ECO:0000256" key="16">
    <source>
        <dbReference type="ARBA" id="ARBA00022989"/>
    </source>
</evidence>
<evidence type="ECO:0000259" key="25">
    <source>
        <dbReference type="PROSITE" id="PS50011"/>
    </source>
</evidence>
<evidence type="ECO:0000256" key="20">
    <source>
        <dbReference type="ARBA" id="ARBA00047899"/>
    </source>
</evidence>
<evidence type="ECO:0000256" key="10">
    <source>
        <dbReference type="ARBA" id="ARBA00022692"/>
    </source>
</evidence>
<feature type="binding site" evidence="22">
    <location>
        <position position="1651"/>
    </location>
    <ligand>
        <name>ATP</name>
        <dbReference type="ChEBI" id="CHEBI:30616"/>
    </ligand>
</feature>
<dbReference type="InterPro" id="IPR011009">
    <property type="entry name" value="Kinase-like_dom_sf"/>
</dbReference>
<dbReference type="SMART" id="SM00365">
    <property type="entry name" value="LRR_SD22"/>
    <property type="match status" value="7"/>
</dbReference>
<comment type="caution">
    <text evidence="26">The sequence shown here is derived from an EMBL/GenBank/DDBJ whole genome shotgun (WGS) entry which is preliminary data.</text>
</comment>
<evidence type="ECO:0000256" key="6">
    <source>
        <dbReference type="ARBA" id="ARBA00022527"/>
    </source>
</evidence>
<comment type="catalytic activity">
    <reaction evidence="20">
        <text>L-threonyl-[protein] + ATP = O-phospho-L-threonyl-[protein] + ADP + H(+)</text>
        <dbReference type="Rhea" id="RHEA:46608"/>
        <dbReference type="Rhea" id="RHEA-COMP:11060"/>
        <dbReference type="Rhea" id="RHEA-COMP:11605"/>
        <dbReference type="ChEBI" id="CHEBI:15378"/>
        <dbReference type="ChEBI" id="CHEBI:30013"/>
        <dbReference type="ChEBI" id="CHEBI:30616"/>
        <dbReference type="ChEBI" id="CHEBI:61977"/>
        <dbReference type="ChEBI" id="CHEBI:456216"/>
        <dbReference type="EC" id="2.7.11.1"/>
    </reaction>
</comment>
<dbReference type="SUPFAM" id="SSF56112">
    <property type="entry name" value="Protein kinase-like (PK-like)"/>
    <property type="match status" value="2"/>
</dbReference>
<dbReference type="InterPro" id="IPR001245">
    <property type="entry name" value="Ser-Thr/Tyr_kinase_cat_dom"/>
</dbReference>
<keyword evidence="9" id="KW-0808">Transferase</keyword>
<organism evidence="26 27">
    <name type="scientific">Quercus rubra</name>
    <name type="common">Northern red oak</name>
    <name type="synonym">Quercus borealis</name>
    <dbReference type="NCBI Taxonomy" id="3512"/>
    <lineage>
        <taxon>Eukaryota</taxon>
        <taxon>Viridiplantae</taxon>
        <taxon>Streptophyta</taxon>
        <taxon>Embryophyta</taxon>
        <taxon>Tracheophyta</taxon>
        <taxon>Spermatophyta</taxon>
        <taxon>Magnoliopsida</taxon>
        <taxon>eudicotyledons</taxon>
        <taxon>Gunneridae</taxon>
        <taxon>Pentapetalae</taxon>
        <taxon>rosids</taxon>
        <taxon>fabids</taxon>
        <taxon>Fagales</taxon>
        <taxon>Fagaceae</taxon>
        <taxon>Quercus</taxon>
    </lineage>
</organism>
<dbReference type="SMART" id="SM00220">
    <property type="entry name" value="S_TKc"/>
    <property type="match status" value="2"/>
</dbReference>
<dbReference type="GO" id="GO:0005524">
    <property type="term" value="F:ATP binding"/>
    <property type="evidence" value="ECO:0007669"/>
    <property type="project" value="UniProtKB-UniRule"/>
</dbReference>
<dbReference type="Pfam" id="PF07714">
    <property type="entry name" value="PK_Tyr_Ser-Thr"/>
    <property type="match status" value="1"/>
</dbReference>
<dbReference type="InterPro" id="IPR051809">
    <property type="entry name" value="Plant_receptor-like_S/T_kinase"/>
</dbReference>
<keyword evidence="16 23" id="KW-1133">Transmembrane helix</keyword>
<feature type="transmembrane region" description="Helical" evidence="23">
    <location>
        <begin position="659"/>
        <end position="682"/>
    </location>
</feature>
<dbReference type="SUPFAM" id="SSF52047">
    <property type="entry name" value="RNI-like"/>
    <property type="match status" value="2"/>
</dbReference>
<dbReference type="Pfam" id="PF00560">
    <property type="entry name" value="LRR_1"/>
    <property type="match status" value="10"/>
</dbReference>
<evidence type="ECO:0000256" key="12">
    <source>
        <dbReference type="ARBA" id="ARBA00022737"/>
    </source>
</evidence>
<dbReference type="FunFam" id="1.10.510.10:FF:000358">
    <property type="entry name" value="Putative leucine-rich repeat receptor-like serine/threonine-protein kinase"/>
    <property type="match status" value="1"/>
</dbReference>